<dbReference type="Gene3D" id="2.40.50.140">
    <property type="entry name" value="Nucleic acid-binding proteins"/>
    <property type="match status" value="3"/>
</dbReference>
<feature type="compositionally biased region" description="Polar residues" evidence="6">
    <location>
        <begin position="1990"/>
        <end position="2001"/>
    </location>
</feature>
<dbReference type="PROSITE" id="PS50138">
    <property type="entry name" value="BRCA2_REPEAT"/>
    <property type="match status" value="12"/>
</dbReference>
<dbReference type="Pfam" id="PF21318">
    <property type="entry name" value="BRCA2DBD_OB2"/>
    <property type="match status" value="1"/>
</dbReference>
<dbReference type="CDD" id="cd04494">
    <property type="entry name" value="BRCA2DBD_OB2"/>
    <property type="match status" value="1"/>
</dbReference>
<dbReference type="CDD" id="cd04493">
    <property type="entry name" value="BRCA2DBD_OB1"/>
    <property type="match status" value="1"/>
</dbReference>
<keyword evidence="5" id="KW-0234">DNA repair</keyword>
<dbReference type="InterPro" id="IPR055077">
    <property type="entry name" value="BRCA2_TR2"/>
</dbReference>
<keyword evidence="1" id="KW-0677">Repeat</keyword>
<dbReference type="Pfam" id="PF09103">
    <property type="entry name" value="BRCA-2_OB1"/>
    <property type="match status" value="1"/>
</dbReference>
<dbReference type="PANTHER" id="PTHR11289:SF0">
    <property type="entry name" value="BREAST CANCER TYPE 2 SUSCEPTIBILITY PROTEIN"/>
    <property type="match status" value="1"/>
</dbReference>
<dbReference type="Pfam" id="PF09121">
    <property type="entry name" value="Tower"/>
    <property type="match status" value="1"/>
</dbReference>
<feature type="region of interest" description="Disordered" evidence="6">
    <location>
        <begin position="739"/>
        <end position="761"/>
    </location>
</feature>
<evidence type="ECO:0000313" key="9">
    <source>
        <dbReference type="Proteomes" id="UP001314229"/>
    </source>
</evidence>
<dbReference type="EMBL" id="CAWUFR010000127">
    <property type="protein sequence ID" value="CAK6968931.1"/>
    <property type="molecule type" value="Genomic_DNA"/>
</dbReference>
<dbReference type="GO" id="GO:0003677">
    <property type="term" value="F:DNA binding"/>
    <property type="evidence" value="ECO:0007669"/>
    <property type="project" value="UniProtKB-KW"/>
</dbReference>
<dbReference type="InterPro" id="IPR002093">
    <property type="entry name" value="BRCA2_repeat"/>
</dbReference>
<feature type="compositionally biased region" description="Basic and acidic residues" evidence="6">
    <location>
        <begin position="1230"/>
        <end position="1242"/>
    </location>
</feature>
<feature type="compositionally biased region" description="Basic and acidic residues" evidence="6">
    <location>
        <begin position="2151"/>
        <end position="2161"/>
    </location>
</feature>
<dbReference type="InterPro" id="IPR015205">
    <property type="entry name" value="Tower_dom"/>
</dbReference>
<name>A0AAV1PAQ4_SCOSC</name>
<dbReference type="InterPro" id="IPR036315">
    <property type="entry name" value="BRCA2_hlx_sf"/>
</dbReference>
<feature type="compositionally biased region" description="Polar residues" evidence="6">
    <location>
        <begin position="2987"/>
        <end position="3009"/>
    </location>
</feature>
<dbReference type="CDD" id="cd04495">
    <property type="entry name" value="BRCA2DBD_OB3"/>
    <property type="match status" value="1"/>
</dbReference>
<evidence type="ECO:0000256" key="4">
    <source>
        <dbReference type="ARBA" id="ARBA00023172"/>
    </source>
</evidence>
<evidence type="ECO:0000259" key="7">
    <source>
        <dbReference type="SMART" id="SM01341"/>
    </source>
</evidence>
<dbReference type="GO" id="GO:0006355">
    <property type="term" value="P:regulation of DNA-templated transcription"/>
    <property type="evidence" value="ECO:0007669"/>
    <property type="project" value="TreeGrafter"/>
</dbReference>
<evidence type="ECO:0000256" key="6">
    <source>
        <dbReference type="SAM" id="MobiDB-lite"/>
    </source>
</evidence>
<dbReference type="SUPFAM" id="SSF81878">
    <property type="entry name" value="BRCA2 tower domain"/>
    <property type="match status" value="1"/>
</dbReference>
<feature type="domain" description="Tower" evidence="7">
    <location>
        <begin position="2601"/>
        <end position="2642"/>
    </location>
</feature>
<feature type="compositionally biased region" description="Polar residues" evidence="6">
    <location>
        <begin position="2182"/>
        <end position="2195"/>
    </location>
</feature>
<dbReference type="InterPro" id="IPR015187">
    <property type="entry name" value="BRCA2_OB_1"/>
</dbReference>
<dbReference type="SUPFAM" id="SSF50249">
    <property type="entry name" value="Nucleic acid-binding proteins"/>
    <property type="match status" value="3"/>
</dbReference>
<keyword evidence="2" id="KW-0227">DNA damage</keyword>
<feature type="region of interest" description="Disordered" evidence="6">
    <location>
        <begin position="2987"/>
        <end position="3029"/>
    </location>
</feature>
<dbReference type="InterPro" id="IPR012340">
    <property type="entry name" value="NA-bd_OB-fold"/>
</dbReference>
<comment type="caution">
    <text evidence="8">The sequence shown here is derived from an EMBL/GenBank/DDBJ whole genome shotgun (WGS) entry which is preliminary data.</text>
</comment>
<feature type="region of interest" description="Disordered" evidence="6">
    <location>
        <begin position="1990"/>
        <end position="2028"/>
    </location>
</feature>
<dbReference type="Pfam" id="PF09104">
    <property type="entry name" value="BRCA-2_OB3"/>
    <property type="match status" value="1"/>
</dbReference>
<feature type="compositionally biased region" description="Polar residues" evidence="6">
    <location>
        <begin position="2083"/>
        <end position="2094"/>
    </location>
</feature>
<dbReference type="PIRSF" id="PIRSF002397">
    <property type="entry name" value="BRCA2"/>
    <property type="match status" value="1"/>
</dbReference>
<dbReference type="Proteomes" id="UP001314229">
    <property type="component" value="Unassembled WGS sequence"/>
</dbReference>
<feature type="compositionally biased region" description="Polar residues" evidence="6">
    <location>
        <begin position="3066"/>
        <end position="3076"/>
    </location>
</feature>
<feature type="compositionally biased region" description="Polar residues" evidence="6">
    <location>
        <begin position="318"/>
        <end position="335"/>
    </location>
</feature>
<dbReference type="Pfam" id="PF00634">
    <property type="entry name" value="BRCA2"/>
    <property type="match status" value="10"/>
</dbReference>
<dbReference type="InterPro" id="IPR015252">
    <property type="entry name" value="BRCA2_hlx"/>
</dbReference>
<evidence type="ECO:0000256" key="5">
    <source>
        <dbReference type="ARBA" id="ARBA00023204"/>
    </source>
</evidence>
<dbReference type="Pfam" id="PF22687">
    <property type="entry name" value="BRCA2_TR2"/>
    <property type="match status" value="1"/>
</dbReference>
<reference evidence="8 9" key="1">
    <citation type="submission" date="2024-01" db="EMBL/GenBank/DDBJ databases">
        <authorList>
            <person name="Alioto T."/>
            <person name="Alioto T."/>
            <person name="Gomez Garrido J."/>
        </authorList>
    </citation>
    <scope>NUCLEOTIDE SEQUENCE [LARGE SCALE GENOMIC DNA]</scope>
</reference>
<dbReference type="InterPro" id="IPR015525">
    <property type="entry name" value="BRCA2"/>
</dbReference>
<dbReference type="Pfam" id="PF09169">
    <property type="entry name" value="BRCA-2_helical"/>
    <property type="match status" value="1"/>
</dbReference>
<keyword evidence="9" id="KW-1185">Reference proteome</keyword>
<feature type="region of interest" description="Disordered" evidence="6">
    <location>
        <begin position="211"/>
        <end position="257"/>
    </location>
</feature>
<feature type="compositionally biased region" description="Low complexity" evidence="6">
    <location>
        <begin position="615"/>
        <end position="627"/>
    </location>
</feature>
<feature type="region of interest" description="Disordered" evidence="6">
    <location>
        <begin position="1230"/>
        <end position="1255"/>
    </location>
</feature>
<feature type="region of interest" description="Disordered" evidence="6">
    <location>
        <begin position="2147"/>
        <end position="2195"/>
    </location>
</feature>
<evidence type="ECO:0000256" key="2">
    <source>
        <dbReference type="ARBA" id="ARBA00022763"/>
    </source>
</evidence>
<feature type="region of interest" description="Disordered" evidence="6">
    <location>
        <begin position="2212"/>
        <end position="2235"/>
    </location>
</feature>
<dbReference type="Gene3D" id="6.10.70.10">
    <property type="match status" value="1"/>
</dbReference>
<gene>
    <name evidence="8" type="ORF">FSCOSCO3_A013732</name>
</gene>
<dbReference type="PANTHER" id="PTHR11289">
    <property type="entry name" value="BREAST CANCER TYPE 2 SUSCEPTIBILITY PROTEIN BRCA2"/>
    <property type="match status" value="1"/>
</dbReference>
<feature type="region of interest" description="Disordered" evidence="6">
    <location>
        <begin position="608"/>
        <end position="630"/>
    </location>
</feature>
<feature type="compositionally biased region" description="Low complexity" evidence="6">
    <location>
        <begin position="240"/>
        <end position="252"/>
    </location>
</feature>
<keyword evidence="4" id="KW-0233">DNA recombination</keyword>
<evidence type="ECO:0000256" key="1">
    <source>
        <dbReference type="ARBA" id="ARBA00022737"/>
    </source>
</evidence>
<feature type="compositionally biased region" description="Polar residues" evidence="6">
    <location>
        <begin position="1243"/>
        <end position="1254"/>
    </location>
</feature>
<proteinExistence type="predicted"/>
<accession>A0AAV1PAQ4</accession>
<evidence type="ECO:0000313" key="8">
    <source>
        <dbReference type="EMBL" id="CAK6968931.1"/>
    </source>
</evidence>
<sequence length="3108" mass="343040">MDLPSESMYDTFKDDIWGELGPLDHDWFDVLTAQAVKSEGNFSDQDDLCAFKEGNFKTPFDETAVESQLFSTPKVFRHRRVVSPEAKDEQSFTAEPEKETLPWTRSPYIQISKEGVPGSKYEGVHPQAEESFDLLQTPHKSPVSYAKHISESLGAQIHSDISWTSSLNTPSAVPSTLILSKTDESPCPVNLFDDQSVVFVRKLFPSLSNASRVGTVSPKHSDLMPPMIQEGAESPEAGQNPEPHNSPSHSSHIQSDVWKQKLPDAIEDGEICSTVANVFDGAENVLSVFFSNSSSALRKVKTDRIKRKQIISAKEPGCSSTHISTKNTAASSGQRTPDRQPCRAPLSPHLKSPVKTGDIGTTQWSPLSLSEIPNSTVDISCHNNSPAAQVENNCLKKQLQSDSDCSQLVRPSLKISDSGFIKKKRQFVYTVKSSKPQVQEKEIHSQKIDPSPAQESNVKYLPNAQDKGDCCNIHNKTFDGKNEMQQLENVTEENLPPSVQAKVQDVEMSQLCIAFAQDFSQMSDPIKLSEAAEDTPQNGFSPSACLSALKQAKHKARQASLQHDCDGVRRHLSATNQNNSINEKTICDSGFQSAVADSTHMTAFSALPTSEKEGQTQQWTTPFQPTTKGNRKVHSEDILHGAETDASLSFVVKENQTLDLGRESKPQTKITLTLPPSSGKGAVDNVNCIPVIGQVHGSLPEKTIVSLPSVHASGFKTASNKGIRISSANLERAKRLFEESERERLSDQPTKCGHDTKDETHGSVKTKTFFSNHPLSSSETFRDINCQLTASQKADVTELCSLLEEADSQFEFTQLKIATPNQQCQDNATSPQKADKELDPDFLSGIDFDDSFSSDAEKPVPTTMMPGKMALVSDKTNPDTSKSAEMPFSGGMKKENFSSGNVPSFSKNIAEGSSFIMSSENLDRAEQDDKSMPNNKNPLTLGVGFKTAGGNVLRVSKKCLSKARALFADLEENLVTDNNPPDKQNCEKYSKAEHKDSVDNNFLPHKKDNSKLTSYRNDTMEKSCFSSMESVCSDIQVSDMRDDVSKGFEANKMDTAACQSGFQMVSGKGISISTKAMQKANALFKDCDDVDSSGSTLVKHKNSIETLPRSFSDEKNLSKCESLNGIKVNFSEEPVKRHTELENVNSEPSVHLTEVLQHNMEIDKSSFHGNQSSTAKTPSPLCTTPNNIGSSATDDLSVGGFCTASGKKVSVSVNAMTKAKCLLNEIQTHKDTGQQMKQKENSSRTGRFTNQPSGFKTAGGKGVVISSAALKKAKSLIDEYDGVEDEVSGNQNYSKIPVHDSPPRGSGFLAASGKPVAFSSEALQRAKALFDDISSSSEIPAVSVRKNDKKQENAQNKEKLHCGFSTAGGTIICVSKQHLLKAKNLLKEFDDDDSMSVKAMQETDASFKDCDVKESNDDMSVKQKSSESVKKKNIFPTFKNVPGVTVNVSEEPVSGYTKFENVKAGPDVHHEKMLHYDDVEIHKGVFKNTLALSDAPFLHSNSYLMAKPLYLPPCTIAKKLGSSAVDELSNDGGFCTASGKKVSVSDDAMVKAKSLLNESATFEDTNRQLKQKEGTPQNVGFQTASGKGVAISSAALMRAKSLLSECDDDADKTSARPPHFKMPFPGPPPKNSGFLAASGKPVAFSSEALQRAKALFDDISSSSEIPVVSETRKNDNKQENTQNIEKLHCGFSTARGAIVRVSQLNLLKVKNLLKEFDDDSISVKAMQETDAFFKDCDVEDSLNTDIPAVSDTLKSEKKPEDAQNNEEKTHCGFTTAGRTKVQVSQKYLSKAKKLLREFDTDSVQVKDGLECPDSNSYSTVLIDTHNPGLSKDVKRTSNYILSTTCNKNILAEKSAPQIVKSHLSYRATDSENKILQNSSVRGCNFIKEKAVTDTFKFKEDKFVISGVLNPRGETRPDMMGYEIKQTSSSKKLEFKRTEGSSVLNFQSLNLSGCTEAQQKFLAQEALDCTKALLEDEGLAGQSLSMTFENMPQQDNPKSSNECVEEQKTTGKRLAKDTNMTGQPPPKRRLLDEFDRTVSSPRGSTLQPEKSCPTGVMKDRRVFKYSVSLHPNITRPNRDGKNDMVTSLQQATPHSSPGDRKSTHSKIPAFVPPFLKNSKMETHKNNMVKDNIRTPVFVPPFKKQRTIVQESSKPHEEEEKHHSVSVMPSNSNTFVPPTKKTSRQSTTDVTGNKSTEVTHTVALADNTKDDLVENRKSPVGYRTEDSAAEASGVADTLSRSQEIQTLQNIELARDMQDMRIRKKKRQTIRPLPGSLFLTKTSGVSKIPLKDVVNGKPPTKYTQKQLYGYGVHQHVSEITSENAQSFRFSIQQFLKREAFIDEGGVQLADGGWLIPSKNGTAGKEEFYRALCDTPGVDPKLISEEWVYNHYRWIVWKQASMERSFPGTMGSLCLNPEQVLLQLKYRYDVEVDHSRRPALRKIMEKDDTAAKTMVLCVCGVISRGHYPTRQSHNDAKTPHSADAKAENPCAVVWLTDGWYTIKAPLDDPLTAMLHKGRLAVGGKLIIHGAQLVGSQDACSPLEAPESLMLKICANSSRPARWDTKLGFFRDPRPFLLPLSYLYSNGGPVGCVDIVILRSYPIQWMERKPDGGIVFRSVRAEEKEARRYNSQKQKAMEIVFAKIQVEFEKEEKGNNKPQRRRRTISRHDIASLQDGEELYEAVRDDPAYLEAHLSEQQLETLHTYRRSLIEKKQAELQDRYRRALENSEENEGTCPKRDVTPVWRLCIADSTNQSSSVYQLNMWRPSSDLQSFLKEGCRYKVYNLTTSDGKKRSGIETVQFTGNKKTQFQDIQASEEWLSTHFQPRVSANFVDLQNPEFQPLCGEVDLTGYVISITDGQGSSPAFYLVDGKLNFVRVRCFSSLAQSGVEDVVKPRELLALSNLQLRGQSTSPTPVVYAGDLTVFSTNPKETHLQESLCQLRNLVQGQKNFFLTAEEKLSHLIRSVGMSSISSPALQPRTPAVLQQTTTDKIQNTKTSVMSQQPIRSLGSFTPVSRNPPLGNGSTEKDPKSLKRRRALDHLSRIPSPPPVLNLSSVASPCVNKTFNPPRRSGTPSTLKTVQTPAPKPVVLPVEDEWVNDEELAMIDTQALHVGT</sequence>
<feature type="compositionally biased region" description="Polar residues" evidence="6">
    <location>
        <begin position="874"/>
        <end position="883"/>
    </location>
</feature>
<feature type="region of interest" description="Disordered" evidence="6">
    <location>
        <begin position="870"/>
        <end position="899"/>
    </location>
</feature>
<evidence type="ECO:0000256" key="3">
    <source>
        <dbReference type="ARBA" id="ARBA00023125"/>
    </source>
</evidence>
<protein>
    <submittedName>
        <fullName evidence="8">Breast cancer type 2 susceptibility protein</fullName>
    </submittedName>
</protein>
<dbReference type="InterPro" id="IPR048262">
    <property type="entry name" value="BRCA2_OB_2_dom"/>
</dbReference>
<feature type="region of interest" description="Disordered" evidence="6">
    <location>
        <begin position="313"/>
        <end position="358"/>
    </location>
</feature>
<feature type="region of interest" description="Disordered" evidence="6">
    <location>
        <begin position="2070"/>
        <end position="2105"/>
    </location>
</feature>
<dbReference type="SUPFAM" id="SSF81872">
    <property type="entry name" value="BRCA2 helical domain"/>
    <property type="match status" value="1"/>
</dbReference>
<dbReference type="GO" id="GO:0000724">
    <property type="term" value="P:double-strand break repair via homologous recombination"/>
    <property type="evidence" value="ECO:0007669"/>
    <property type="project" value="InterPro"/>
</dbReference>
<dbReference type="SMART" id="SM01341">
    <property type="entry name" value="Tower"/>
    <property type="match status" value="1"/>
</dbReference>
<organism evidence="8 9">
    <name type="scientific">Scomber scombrus</name>
    <name type="common">Atlantic mackerel</name>
    <name type="synonym">Scomber vernalis</name>
    <dbReference type="NCBI Taxonomy" id="13677"/>
    <lineage>
        <taxon>Eukaryota</taxon>
        <taxon>Metazoa</taxon>
        <taxon>Chordata</taxon>
        <taxon>Craniata</taxon>
        <taxon>Vertebrata</taxon>
        <taxon>Euteleostomi</taxon>
        <taxon>Actinopterygii</taxon>
        <taxon>Neopterygii</taxon>
        <taxon>Teleostei</taxon>
        <taxon>Neoteleostei</taxon>
        <taxon>Acanthomorphata</taxon>
        <taxon>Pelagiaria</taxon>
        <taxon>Scombriformes</taxon>
        <taxon>Scombridae</taxon>
        <taxon>Scomber</taxon>
    </lineage>
</organism>
<feature type="region of interest" description="Disordered" evidence="6">
    <location>
        <begin position="3056"/>
        <end position="3076"/>
    </location>
</feature>
<keyword evidence="3" id="KW-0238">DNA-binding</keyword>
<dbReference type="InterPro" id="IPR015188">
    <property type="entry name" value="BRCA2_OB_3"/>
</dbReference>